<dbReference type="Proteomes" id="UP000659654">
    <property type="component" value="Unassembled WGS sequence"/>
</dbReference>
<accession>A0A1I7SVY9</accession>
<dbReference type="Proteomes" id="UP000582659">
    <property type="component" value="Unassembled WGS sequence"/>
</dbReference>
<evidence type="ECO:0000256" key="2">
    <source>
        <dbReference type="SAM" id="SignalP"/>
    </source>
</evidence>
<sequence length="459" mass="52103">MNLFFILLFYNFLRSSSLYNGGLGPRQPETNRYADQLTKNHVNLNPTTPTSPIQYDRFHSEPRRTIVLTSDQATQGARNLASQRERSHPFYERNKLFENKNPIITQTNLSPHQWQSNQNLDATQRGVNIQIGSSQLQAIDRFSTETDRFATNSNNANKVVLPVELANAPLERLLNKNTQVARTNVPQPEPLEANSRLLINPQQSVPPPVPDVINGQNPIPTTTPYPTYPDHRQEFFPKLANIWHEDRRPASGDRLGPQGRFGGGTNEYREDLGGINDRRMPWEKNPSSDLQQDKTIFEPLNKYSKNVAIETVNYPNAPPKEPSFPRYGDNKLISDPLGGLSQNRYGKEYAEFTTQTPQVPVKSSYIGVPLYPEYGTGYGGTRGTGPANDLINKDIVRPGETDKVQIPLSQHRIQQTIPSGDRPYYGPEEITRSRFRNIDQSDDLIINRHRHVKIDLLNE</sequence>
<evidence type="ECO:0000313" key="7">
    <source>
        <dbReference type="WBParaSite" id="BXY_1721900.1"/>
    </source>
</evidence>
<evidence type="ECO:0000313" key="3">
    <source>
        <dbReference type="EMBL" id="CAD5216015.1"/>
    </source>
</evidence>
<reference evidence="7" key="1">
    <citation type="submission" date="2016-11" db="UniProtKB">
        <authorList>
            <consortium name="WormBaseParasite"/>
        </authorList>
    </citation>
    <scope>IDENTIFICATION</scope>
</reference>
<keyword evidence="2" id="KW-0732">Signal</keyword>
<dbReference type="AlphaFoldDB" id="A0A1I7SVY9"/>
<keyword evidence="6" id="KW-1185">Reference proteome</keyword>
<feature type="chain" id="PRO_5035360253" evidence="2">
    <location>
        <begin position="19"/>
        <end position="459"/>
    </location>
</feature>
<gene>
    <name evidence="3" type="ORF">BXYJ_LOCUS4318</name>
</gene>
<evidence type="ECO:0000313" key="4">
    <source>
        <dbReference type="EMBL" id="CAG9098521.1"/>
    </source>
</evidence>
<protein>
    <submittedName>
        <fullName evidence="3">(pine wood nematode) hypothetical protein</fullName>
    </submittedName>
</protein>
<reference evidence="4" key="2">
    <citation type="submission" date="2020-08" db="EMBL/GenBank/DDBJ databases">
        <authorList>
            <person name="Kikuchi T."/>
        </authorList>
    </citation>
    <scope>NUCLEOTIDE SEQUENCE</scope>
    <source>
        <strain evidence="3">Ka4C1</strain>
    </source>
</reference>
<feature type="signal peptide" evidence="2">
    <location>
        <begin position="1"/>
        <end position="18"/>
    </location>
</feature>
<name>A0A1I7SVY9_BURXY</name>
<evidence type="ECO:0000256" key="1">
    <source>
        <dbReference type="SAM" id="MobiDB-lite"/>
    </source>
</evidence>
<evidence type="ECO:0000313" key="5">
    <source>
        <dbReference type="Proteomes" id="UP000095284"/>
    </source>
</evidence>
<proteinExistence type="predicted"/>
<organism evidence="5 7">
    <name type="scientific">Bursaphelenchus xylophilus</name>
    <name type="common">Pinewood nematode worm</name>
    <name type="synonym">Aphelenchoides xylophilus</name>
    <dbReference type="NCBI Taxonomy" id="6326"/>
    <lineage>
        <taxon>Eukaryota</taxon>
        <taxon>Metazoa</taxon>
        <taxon>Ecdysozoa</taxon>
        <taxon>Nematoda</taxon>
        <taxon>Chromadorea</taxon>
        <taxon>Rhabditida</taxon>
        <taxon>Tylenchina</taxon>
        <taxon>Tylenchomorpha</taxon>
        <taxon>Aphelenchoidea</taxon>
        <taxon>Aphelenchoididae</taxon>
        <taxon>Bursaphelenchus</taxon>
    </lineage>
</organism>
<dbReference type="OrthoDB" id="5807903at2759"/>
<dbReference type="WBParaSite" id="BXY_1721900.1">
    <property type="protein sequence ID" value="BXY_1721900.1"/>
    <property type="gene ID" value="BXY_1721900"/>
</dbReference>
<dbReference type="EMBL" id="CAJFCV020000002">
    <property type="protein sequence ID" value="CAG9098521.1"/>
    <property type="molecule type" value="Genomic_DNA"/>
</dbReference>
<dbReference type="EMBL" id="CAJFDI010000002">
    <property type="protein sequence ID" value="CAD5216015.1"/>
    <property type="molecule type" value="Genomic_DNA"/>
</dbReference>
<feature type="region of interest" description="Disordered" evidence="1">
    <location>
        <begin position="248"/>
        <end position="270"/>
    </location>
</feature>
<evidence type="ECO:0000313" key="6">
    <source>
        <dbReference type="Proteomes" id="UP000659654"/>
    </source>
</evidence>
<dbReference type="Proteomes" id="UP000095284">
    <property type="component" value="Unplaced"/>
</dbReference>